<evidence type="ECO:0000313" key="1">
    <source>
        <dbReference type="EMBL" id="GBP87857.1"/>
    </source>
</evidence>
<accession>A0A4C1ZMM1</accession>
<dbReference type="EMBL" id="BGZK01001890">
    <property type="protein sequence ID" value="GBP87857.1"/>
    <property type="molecule type" value="Genomic_DNA"/>
</dbReference>
<name>A0A4C1ZMM1_EUMVA</name>
<organism evidence="1 2">
    <name type="scientific">Eumeta variegata</name>
    <name type="common">Bagworm moth</name>
    <name type="synonym">Eumeta japonica</name>
    <dbReference type="NCBI Taxonomy" id="151549"/>
    <lineage>
        <taxon>Eukaryota</taxon>
        <taxon>Metazoa</taxon>
        <taxon>Ecdysozoa</taxon>
        <taxon>Arthropoda</taxon>
        <taxon>Hexapoda</taxon>
        <taxon>Insecta</taxon>
        <taxon>Pterygota</taxon>
        <taxon>Neoptera</taxon>
        <taxon>Endopterygota</taxon>
        <taxon>Lepidoptera</taxon>
        <taxon>Glossata</taxon>
        <taxon>Ditrysia</taxon>
        <taxon>Tineoidea</taxon>
        <taxon>Psychidae</taxon>
        <taxon>Oiketicinae</taxon>
        <taxon>Eumeta</taxon>
    </lineage>
</organism>
<comment type="caution">
    <text evidence="1">The sequence shown here is derived from an EMBL/GenBank/DDBJ whole genome shotgun (WGS) entry which is preliminary data.</text>
</comment>
<dbReference type="AlphaFoldDB" id="A0A4C1ZMM1"/>
<reference evidence="1 2" key="1">
    <citation type="journal article" date="2019" name="Commun. Biol.">
        <title>The bagworm genome reveals a unique fibroin gene that provides high tensile strength.</title>
        <authorList>
            <person name="Kono N."/>
            <person name="Nakamura H."/>
            <person name="Ohtoshi R."/>
            <person name="Tomita M."/>
            <person name="Numata K."/>
            <person name="Arakawa K."/>
        </authorList>
    </citation>
    <scope>NUCLEOTIDE SEQUENCE [LARGE SCALE GENOMIC DNA]</scope>
</reference>
<gene>
    <name evidence="1" type="ORF">EVAR_64432_1</name>
</gene>
<sequence length="81" mass="9180">MEILRFYTVTIEAGSVKTCTNRIYQVARRSFTENAFTSRPAVGGPRTRRARLKVLHAWIHPQPALRPVVRQHNAVAGRAQP</sequence>
<keyword evidence="2" id="KW-1185">Reference proteome</keyword>
<evidence type="ECO:0000313" key="2">
    <source>
        <dbReference type="Proteomes" id="UP000299102"/>
    </source>
</evidence>
<proteinExistence type="predicted"/>
<protein>
    <submittedName>
        <fullName evidence="1">Uncharacterized protein</fullName>
    </submittedName>
</protein>
<dbReference type="Proteomes" id="UP000299102">
    <property type="component" value="Unassembled WGS sequence"/>
</dbReference>